<dbReference type="OrthoDB" id="9793626at2"/>
<accession>A0A0D0K6K7</accession>
<organism evidence="7 8">
    <name type="scientific">Agrobacterium tumefaciens</name>
    <dbReference type="NCBI Taxonomy" id="358"/>
    <lineage>
        <taxon>Bacteria</taxon>
        <taxon>Pseudomonadati</taxon>
        <taxon>Pseudomonadota</taxon>
        <taxon>Alphaproteobacteria</taxon>
        <taxon>Hyphomicrobiales</taxon>
        <taxon>Rhizobiaceae</taxon>
        <taxon>Rhizobium/Agrobacterium group</taxon>
        <taxon>Agrobacterium</taxon>
        <taxon>Agrobacterium tumefaciens complex</taxon>
    </lineage>
</organism>
<comment type="caution">
    <text evidence="7">The sequence shown here is derived from an EMBL/GenBank/DDBJ whole genome shotgun (WGS) entry which is preliminary data.</text>
</comment>
<dbReference type="Proteomes" id="UP000035017">
    <property type="component" value="Unassembled WGS sequence"/>
</dbReference>
<comment type="similarity">
    <text evidence="1 4">Belongs to the D-isomer specific 2-hydroxyacid dehydrogenase family.</text>
</comment>
<evidence type="ECO:0000256" key="1">
    <source>
        <dbReference type="ARBA" id="ARBA00005854"/>
    </source>
</evidence>
<evidence type="ECO:0000256" key="3">
    <source>
        <dbReference type="ARBA" id="ARBA00023027"/>
    </source>
</evidence>
<gene>
    <name evidence="7" type="ORF">RU07_05970</name>
</gene>
<evidence type="ECO:0000256" key="4">
    <source>
        <dbReference type="RuleBase" id="RU003719"/>
    </source>
</evidence>
<dbReference type="InterPro" id="IPR006139">
    <property type="entry name" value="D-isomer_2_OHA_DH_cat_dom"/>
</dbReference>
<dbReference type="FunFam" id="3.40.50.720:FF:000203">
    <property type="entry name" value="D-3-phosphoglycerate dehydrogenase (SerA)"/>
    <property type="match status" value="1"/>
</dbReference>
<sequence>MTQLRRVPVDRPAKIAILDDYMGVAHQLADWRTLQQRADVRFLTRPLTDPATELAEYDAICLLRERTAIPYELLHSLPNLRAIIATGRHNRTLAYHAAEKLGISVMSTTGSGNGQYATVELAWGLIISLMRHIPQEAAAMKCGEWQSRLGSSLYGKTIGIIGLGRLGSRMAHIAKAFGMTALAWSPNLTAERAEAGGAVFSSRDDLLQQSDVVSLHLVLGESTRGIIDADAISKMKPEAILINTARGPLIDQQALIAALKDRRLRAAGIDVFDHEPLPAIHALREIDNVLLTPHLGYSVRETFESFYKETVEHLENWLDGTSVT</sequence>
<dbReference type="Gene3D" id="3.40.50.720">
    <property type="entry name" value="NAD(P)-binding Rossmann-like Domain"/>
    <property type="match status" value="2"/>
</dbReference>
<dbReference type="EMBL" id="JXQV01000005">
    <property type="protein sequence ID" value="KIQ04181.1"/>
    <property type="molecule type" value="Genomic_DNA"/>
</dbReference>
<feature type="domain" description="D-isomer specific 2-hydroxyacid dehydrogenase catalytic" evidence="5">
    <location>
        <begin position="30"/>
        <end position="322"/>
    </location>
</feature>
<dbReference type="Pfam" id="PF02826">
    <property type="entry name" value="2-Hacid_dh_C"/>
    <property type="match status" value="1"/>
</dbReference>
<dbReference type="InterPro" id="IPR050857">
    <property type="entry name" value="D-2-hydroxyacid_DH"/>
</dbReference>
<dbReference type="Pfam" id="PF00389">
    <property type="entry name" value="2-Hacid_dh"/>
    <property type="match status" value="1"/>
</dbReference>
<dbReference type="PANTHER" id="PTHR42789">
    <property type="entry name" value="D-ISOMER SPECIFIC 2-HYDROXYACID DEHYDROGENASE FAMILY PROTEIN (AFU_ORTHOLOGUE AFUA_6G10090)"/>
    <property type="match status" value="1"/>
</dbReference>
<dbReference type="GO" id="GO:0016616">
    <property type="term" value="F:oxidoreductase activity, acting on the CH-OH group of donors, NAD or NADP as acceptor"/>
    <property type="evidence" value="ECO:0007669"/>
    <property type="project" value="InterPro"/>
</dbReference>
<dbReference type="GO" id="GO:0051287">
    <property type="term" value="F:NAD binding"/>
    <property type="evidence" value="ECO:0007669"/>
    <property type="project" value="InterPro"/>
</dbReference>
<dbReference type="AlphaFoldDB" id="A0A0D0K6K7"/>
<reference evidence="7 8" key="1">
    <citation type="submission" date="2014-12" db="EMBL/GenBank/DDBJ databases">
        <title>16Stimator: statistical estimation of ribosomal gene copy numbers from draft genome assemblies.</title>
        <authorList>
            <person name="Perisin M.A."/>
            <person name="Vetter M."/>
            <person name="Gilbert J.A."/>
            <person name="Bergelson J."/>
        </authorList>
    </citation>
    <scope>NUCLEOTIDE SEQUENCE [LARGE SCALE GENOMIC DNA]</scope>
    <source>
        <strain evidence="7 8">MEJ076</strain>
    </source>
</reference>
<dbReference type="SUPFAM" id="SSF51735">
    <property type="entry name" value="NAD(P)-binding Rossmann-fold domains"/>
    <property type="match status" value="1"/>
</dbReference>
<keyword evidence="3" id="KW-0520">NAD</keyword>
<evidence type="ECO:0000313" key="8">
    <source>
        <dbReference type="Proteomes" id="UP000035017"/>
    </source>
</evidence>
<evidence type="ECO:0000259" key="5">
    <source>
        <dbReference type="Pfam" id="PF00389"/>
    </source>
</evidence>
<evidence type="ECO:0000259" key="6">
    <source>
        <dbReference type="Pfam" id="PF02826"/>
    </source>
</evidence>
<dbReference type="InterPro" id="IPR036291">
    <property type="entry name" value="NAD(P)-bd_dom_sf"/>
</dbReference>
<evidence type="ECO:0000313" key="7">
    <source>
        <dbReference type="EMBL" id="KIQ04181.1"/>
    </source>
</evidence>
<keyword evidence="2 4" id="KW-0560">Oxidoreductase</keyword>
<evidence type="ECO:0000256" key="2">
    <source>
        <dbReference type="ARBA" id="ARBA00023002"/>
    </source>
</evidence>
<name>A0A0D0K6K7_AGRTU</name>
<dbReference type="SUPFAM" id="SSF52283">
    <property type="entry name" value="Formate/glycerate dehydrogenase catalytic domain-like"/>
    <property type="match status" value="1"/>
</dbReference>
<protein>
    <submittedName>
        <fullName evidence="7">2-hydroxyacid dehydrogenase</fullName>
    </submittedName>
</protein>
<dbReference type="InterPro" id="IPR006140">
    <property type="entry name" value="D-isomer_DH_NAD-bd"/>
</dbReference>
<dbReference type="CDD" id="cd12169">
    <property type="entry name" value="PGDH_like_1"/>
    <property type="match status" value="1"/>
</dbReference>
<proteinExistence type="inferred from homology"/>
<feature type="domain" description="D-isomer specific 2-hydroxyacid dehydrogenase NAD-binding" evidence="6">
    <location>
        <begin position="124"/>
        <end position="296"/>
    </location>
</feature>
<dbReference type="PANTHER" id="PTHR42789:SF1">
    <property type="entry name" value="D-ISOMER SPECIFIC 2-HYDROXYACID DEHYDROGENASE FAMILY PROTEIN (AFU_ORTHOLOGUE AFUA_6G10090)"/>
    <property type="match status" value="1"/>
</dbReference>